<organism evidence="4 5">
    <name type="scientific">Colletotrichum kahawae</name>
    <name type="common">Coffee berry disease fungus</name>
    <dbReference type="NCBI Taxonomy" id="34407"/>
    <lineage>
        <taxon>Eukaryota</taxon>
        <taxon>Fungi</taxon>
        <taxon>Dikarya</taxon>
        <taxon>Ascomycota</taxon>
        <taxon>Pezizomycotina</taxon>
        <taxon>Sordariomycetes</taxon>
        <taxon>Hypocreomycetidae</taxon>
        <taxon>Glomerellales</taxon>
        <taxon>Glomerellaceae</taxon>
        <taxon>Colletotrichum</taxon>
        <taxon>Colletotrichum gloeosporioides species complex</taxon>
    </lineage>
</organism>
<dbReference type="InterPro" id="IPR002641">
    <property type="entry name" value="PNPLA_dom"/>
</dbReference>
<dbReference type="AlphaFoldDB" id="A0AAD9YUZ8"/>
<dbReference type="PANTHER" id="PTHR24185:SF8">
    <property type="entry name" value="PNPLA DOMAIN-CONTAINING PROTEIN"/>
    <property type="match status" value="1"/>
</dbReference>
<feature type="active site" description="Nucleophile" evidence="2">
    <location>
        <position position="272"/>
    </location>
</feature>
<evidence type="ECO:0000256" key="1">
    <source>
        <dbReference type="ARBA" id="ARBA00023098"/>
    </source>
</evidence>
<feature type="short sequence motif" description="GXGXXG" evidence="2">
    <location>
        <begin position="236"/>
        <end position="241"/>
    </location>
</feature>
<proteinExistence type="predicted"/>
<evidence type="ECO:0000313" key="4">
    <source>
        <dbReference type="EMBL" id="KAK2777112.1"/>
    </source>
</evidence>
<dbReference type="SUPFAM" id="SSF52151">
    <property type="entry name" value="FabD/lysophospholipase-like"/>
    <property type="match status" value="1"/>
</dbReference>
<feature type="active site" description="Proton acceptor" evidence="2">
    <location>
        <position position="418"/>
    </location>
</feature>
<comment type="caution">
    <text evidence="2">Lacks conserved residue(s) required for the propagation of feature annotation.</text>
</comment>
<accession>A0AAD9YUZ8</accession>
<feature type="short sequence motif" description="GXSXG" evidence="2">
    <location>
        <begin position="270"/>
        <end position="274"/>
    </location>
</feature>
<feature type="domain" description="PNPLA" evidence="3">
    <location>
        <begin position="232"/>
        <end position="431"/>
    </location>
</feature>
<dbReference type="GO" id="GO:0046486">
    <property type="term" value="P:glycerolipid metabolic process"/>
    <property type="evidence" value="ECO:0007669"/>
    <property type="project" value="UniProtKB-ARBA"/>
</dbReference>
<dbReference type="PANTHER" id="PTHR24185">
    <property type="entry name" value="CALCIUM-INDEPENDENT PHOSPHOLIPASE A2-GAMMA"/>
    <property type="match status" value="1"/>
</dbReference>
<dbReference type="Gene3D" id="3.40.1090.10">
    <property type="entry name" value="Cytosolic phospholipase A2 catalytic domain"/>
    <property type="match status" value="1"/>
</dbReference>
<protein>
    <recommendedName>
        <fullName evidence="3">PNPLA domain-containing protein</fullName>
    </recommendedName>
</protein>
<evidence type="ECO:0000313" key="5">
    <source>
        <dbReference type="Proteomes" id="UP001281614"/>
    </source>
</evidence>
<keyword evidence="2" id="KW-0378">Hydrolase</keyword>
<reference evidence="4" key="1">
    <citation type="submission" date="2023-02" db="EMBL/GenBank/DDBJ databases">
        <title>Colletotrichum kahawae CIFC_Que2 genome sequencing and assembly.</title>
        <authorList>
            <person name="Baroncelli R."/>
        </authorList>
    </citation>
    <scope>NUCLEOTIDE SEQUENCE</scope>
    <source>
        <strain evidence="4">CIFC_Que2</strain>
    </source>
</reference>
<dbReference type="GO" id="GO:0016042">
    <property type="term" value="P:lipid catabolic process"/>
    <property type="evidence" value="ECO:0007669"/>
    <property type="project" value="UniProtKB-UniRule"/>
</dbReference>
<gene>
    <name evidence="4" type="ORF">CKAH01_12237</name>
</gene>
<sequence length="689" mass="77372">MPIHQKTLNTCHAHQAAESTMFGRVIYPFSDVFCFFSYCFKDIDSIVTRLVEWIQTKSLEPSPVLPHLLIVLEFPVDSTSVQNHIDAEIDKRASLPLRHFFSAVTIQEALGVRPERKLKTILARIAQNMQSRRKRLCYAFSVKHLLHLFDVNFSSAQHQRDGFNSVKASRMDFPVSLDLSQYLQDYLSLITDAKDLVSFAGSTIAACLILDHYVPEMHLLRLSPDTAGIKLLSIDGGGVRGALSLEILRLLEEKVDLPIPIQEHFDFAYGISAGSVIVGALFINGWSVAKCATSFEAFAQVAFKPRRWALIPFDIFRKLVSILLSDAMYSPHNIETALREVFGGQKLQNASYAHATGAKIGIPAVSTSNDKVYLFTNYRHHNKAGLPGYLIPLDCDDVCVWEVYFPPYAIEGVGTFQDPGVFMNNPISFCVSEMRRLYPDLEVPDLIFNIGSGSSEKKPLERLGSSLMGRCIPRLARAYLNLIGGRRAWTDFIWSGCQRMTAKCRRLDVQFRDTEPALDDIEKIPLLRTAVQTDENIAIDIEESAQKLVAGLFYFELCSPPQGGSMIEGKILCVRKSPDPSLSAIIQRLRRLRATFLINNCQFRFRKEFGVDTTGNLRLHLAIPFTDKIAILVREGNSEPQHISGSPFNVDKLVSRQGLRAAFGTGAHKRAIQDASKNSRLPKRRRKVY</sequence>
<dbReference type="GO" id="GO:0047499">
    <property type="term" value="F:calcium-independent phospholipase A2 activity"/>
    <property type="evidence" value="ECO:0007669"/>
    <property type="project" value="TreeGrafter"/>
</dbReference>
<comment type="caution">
    <text evidence="4">The sequence shown here is derived from an EMBL/GenBank/DDBJ whole genome shotgun (WGS) entry which is preliminary data.</text>
</comment>
<dbReference type="Proteomes" id="UP001281614">
    <property type="component" value="Unassembled WGS sequence"/>
</dbReference>
<dbReference type="GO" id="GO:0016020">
    <property type="term" value="C:membrane"/>
    <property type="evidence" value="ECO:0007669"/>
    <property type="project" value="TreeGrafter"/>
</dbReference>
<keyword evidence="5" id="KW-1185">Reference proteome</keyword>
<dbReference type="PROSITE" id="PS51635">
    <property type="entry name" value="PNPLA"/>
    <property type="match status" value="1"/>
</dbReference>
<dbReference type="EMBL" id="VYYT01000022">
    <property type="protein sequence ID" value="KAK2777112.1"/>
    <property type="molecule type" value="Genomic_DNA"/>
</dbReference>
<dbReference type="InterPro" id="IPR016035">
    <property type="entry name" value="Acyl_Trfase/lysoPLipase"/>
</dbReference>
<dbReference type="GO" id="GO:0019369">
    <property type="term" value="P:arachidonate metabolic process"/>
    <property type="evidence" value="ECO:0007669"/>
    <property type="project" value="TreeGrafter"/>
</dbReference>
<keyword evidence="1 2" id="KW-0443">Lipid metabolism</keyword>
<evidence type="ECO:0000256" key="2">
    <source>
        <dbReference type="PROSITE-ProRule" id="PRU01161"/>
    </source>
</evidence>
<dbReference type="CDD" id="cd07199">
    <property type="entry name" value="Pat17_PNPLA8_PNPLA9_like"/>
    <property type="match status" value="1"/>
</dbReference>
<keyword evidence="2" id="KW-0442">Lipid degradation</keyword>
<evidence type="ECO:0000259" key="3">
    <source>
        <dbReference type="PROSITE" id="PS51635"/>
    </source>
</evidence>
<name>A0AAD9YUZ8_COLKA</name>
<dbReference type="Pfam" id="PF01734">
    <property type="entry name" value="Patatin"/>
    <property type="match status" value="1"/>
</dbReference>